<feature type="domain" description="THUMP" evidence="2">
    <location>
        <begin position="128"/>
        <end position="238"/>
    </location>
</feature>
<dbReference type="EMBL" id="AMQM01005813">
    <property type="status" value="NOT_ANNOTATED_CDS"/>
    <property type="molecule type" value="Genomic_DNA"/>
</dbReference>
<evidence type="ECO:0000313" key="3">
    <source>
        <dbReference type="EMBL" id="ESN99561.1"/>
    </source>
</evidence>
<evidence type="ECO:0000313" key="4">
    <source>
        <dbReference type="EnsemblMetazoa" id="HelroP84286"/>
    </source>
</evidence>
<name>T1G5H0_HELRO</name>
<dbReference type="PANTHER" id="PTHR13452">
    <property type="entry name" value="THUMP DOMAIN CONTAINING PROTEIN 1-RELATED"/>
    <property type="match status" value="1"/>
</dbReference>
<reference evidence="3 5" key="2">
    <citation type="journal article" date="2013" name="Nature">
        <title>Insights into bilaterian evolution from three spiralian genomes.</title>
        <authorList>
            <person name="Simakov O."/>
            <person name="Marletaz F."/>
            <person name="Cho S.J."/>
            <person name="Edsinger-Gonzales E."/>
            <person name="Havlak P."/>
            <person name="Hellsten U."/>
            <person name="Kuo D.H."/>
            <person name="Larsson T."/>
            <person name="Lv J."/>
            <person name="Arendt D."/>
            <person name="Savage R."/>
            <person name="Osoegawa K."/>
            <person name="de Jong P."/>
            <person name="Grimwood J."/>
            <person name="Chapman J.A."/>
            <person name="Shapiro H."/>
            <person name="Aerts A."/>
            <person name="Otillar R.P."/>
            <person name="Terry A.Y."/>
            <person name="Boore J.L."/>
            <person name="Grigoriev I.V."/>
            <person name="Lindberg D.R."/>
            <person name="Seaver E.C."/>
            <person name="Weisblat D.A."/>
            <person name="Putnam N.H."/>
            <person name="Rokhsar D.S."/>
        </authorList>
    </citation>
    <scope>NUCLEOTIDE SEQUENCE</scope>
</reference>
<dbReference type="OMA" id="MNEKACV"/>
<evidence type="ECO:0000313" key="5">
    <source>
        <dbReference type="Proteomes" id="UP000015101"/>
    </source>
</evidence>
<reference evidence="4" key="3">
    <citation type="submission" date="2015-06" db="UniProtKB">
        <authorList>
            <consortium name="EnsemblMetazoa"/>
        </authorList>
    </citation>
    <scope>IDENTIFICATION</scope>
</reference>
<proteinExistence type="predicted"/>
<keyword evidence="5" id="KW-1185">Reference proteome</keyword>
<dbReference type="Gene3D" id="3.30.2300.10">
    <property type="entry name" value="THUMP superfamily"/>
    <property type="match status" value="1"/>
</dbReference>
<dbReference type="EnsemblMetazoa" id="HelroT84286">
    <property type="protein sequence ID" value="HelroP84286"/>
    <property type="gene ID" value="HelroG84286"/>
</dbReference>
<dbReference type="OrthoDB" id="367221at2759"/>
<gene>
    <name evidence="4" type="primary">20216317</name>
    <name evidence="3" type="ORF">HELRODRAFT_84286</name>
</gene>
<reference evidence="5" key="1">
    <citation type="submission" date="2012-12" db="EMBL/GenBank/DDBJ databases">
        <authorList>
            <person name="Hellsten U."/>
            <person name="Grimwood J."/>
            <person name="Chapman J.A."/>
            <person name="Shapiro H."/>
            <person name="Aerts A."/>
            <person name="Otillar R.P."/>
            <person name="Terry A.Y."/>
            <person name="Boore J.L."/>
            <person name="Simakov O."/>
            <person name="Marletaz F."/>
            <person name="Cho S.-J."/>
            <person name="Edsinger-Gonzales E."/>
            <person name="Havlak P."/>
            <person name="Kuo D.-H."/>
            <person name="Larsson T."/>
            <person name="Lv J."/>
            <person name="Arendt D."/>
            <person name="Savage R."/>
            <person name="Osoegawa K."/>
            <person name="de Jong P."/>
            <person name="Lindberg D.R."/>
            <person name="Seaver E.C."/>
            <person name="Weisblat D.A."/>
            <person name="Putnam N.H."/>
            <person name="Grigoriev I.V."/>
            <person name="Rokhsar D.S."/>
        </authorList>
    </citation>
    <scope>NUCLEOTIDE SEQUENCE</scope>
</reference>
<evidence type="ECO:0000256" key="1">
    <source>
        <dbReference type="PROSITE-ProRule" id="PRU00529"/>
    </source>
</evidence>
<dbReference type="RefSeq" id="XP_009022270.1">
    <property type="nucleotide sequence ID" value="XM_009024022.1"/>
</dbReference>
<dbReference type="CDD" id="cd11717">
    <property type="entry name" value="THUMP_THUMPD1_like"/>
    <property type="match status" value="1"/>
</dbReference>
<protein>
    <recommendedName>
        <fullName evidence="2">THUMP domain-containing protein</fullName>
    </recommendedName>
</protein>
<evidence type="ECO:0000259" key="2">
    <source>
        <dbReference type="PROSITE" id="PS51165"/>
    </source>
</evidence>
<dbReference type="InParanoid" id="T1G5H0"/>
<dbReference type="GO" id="GO:0006400">
    <property type="term" value="P:tRNA modification"/>
    <property type="evidence" value="ECO:0000318"/>
    <property type="project" value="GO_Central"/>
</dbReference>
<dbReference type="GO" id="GO:0003723">
    <property type="term" value="F:RNA binding"/>
    <property type="evidence" value="ECO:0000318"/>
    <property type="project" value="GO_Central"/>
</dbReference>
<dbReference type="FunCoup" id="T1G5H0">
    <property type="interactions" value="1937"/>
</dbReference>
<keyword evidence="1" id="KW-0694">RNA-binding</keyword>
<dbReference type="KEGG" id="hro:HELRODRAFT_84286"/>
<dbReference type="InterPro" id="IPR040183">
    <property type="entry name" value="THUMPD1-like"/>
</dbReference>
<accession>T1G5H0</accession>
<dbReference type="SUPFAM" id="SSF143437">
    <property type="entry name" value="THUMP domain-like"/>
    <property type="match status" value="1"/>
</dbReference>
<dbReference type="CTD" id="20216317"/>
<organism evidence="4 5">
    <name type="scientific">Helobdella robusta</name>
    <name type="common">Californian leech</name>
    <dbReference type="NCBI Taxonomy" id="6412"/>
    <lineage>
        <taxon>Eukaryota</taxon>
        <taxon>Metazoa</taxon>
        <taxon>Spiralia</taxon>
        <taxon>Lophotrochozoa</taxon>
        <taxon>Annelida</taxon>
        <taxon>Clitellata</taxon>
        <taxon>Hirudinea</taxon>
        <taxon>Rhynchobdellida</taxon>
        <taxon>Glossiphoniidae</taxon>
        <taxon>Helobdella</taxon>
    </lineage>
</organism>
<dbReference type="eggNOG" id="KOG3943">
    <property type="taxonomic scope" value="Eukaryota"/>
</dbReference>
<dbReference type="PANTHER" id="PTHR13452:SF10">
    <property type="entry name" value="THUMP DOMAIN-CONTAINING PROTEIN 1"/>
    <property type="match status" value="1"/>
</dbReference>
<dbReference type="HOGENOM" id="CLU_039352_0_0_1"/>
<dbReference type="Pfam" id="PF02926">
    <property type="entry name" value="THUMP"/>
    <property type="match status" value="1"/>
</dbReference>
<sequence length="279" mass="32357">MSQDRKRKNKNYYVQSKKPKNEFNLDSGMKGFFITCNYKESRAVTEAYKILNEYADNIYGPTEVDQKSVKDQFGEEDIDASLSNHVNSYKNKSLCERRFQNVCTKTNNCIFIKTSFENPNEIIEKIFSDAQLRLVQSRFVLRFLPVLGTCRVAEDKLEKLAEDVIEDYSKLNKIESSFKYCIIHKIRCNNKLNKEIILSVMNRAVKRKFPDAKIDLNEPDIVFSVDILLKVCCLSVLKKFNEFKKYNLFEISNGKNGAPKINEPHGSVDEHDARVCLQT</sequence>
<dbReference type="Proteomes" id="UP000015101">
    <property type="component" value="Unassembled WGS sequence"/>
</dbReference>
<dbReference type="PROSITE" id="PS51165">
    <property type="entry name" value="THUMP"/>
    <property type="match status" value="1"/>
</dbReference>
<dbReference type="InterPro" id="IPR004114">
    <property type="entry name" value="THUMP_dom"/>
</dbReference>
<dbReference type="EMBL" id="KB097106">
    <property type="protein sequence ID" value="ESN99561.1"/>
    <property type="molecule type" value="Genomic_DNA"/>
</dbReference>
<dbReference type="STRING" id="6412.T1G5H0"/>
<dbReference type="AlphaFoldDB" id="T1G5H0"/>
<dbReference type="GeneID" id="20216317"/>